<dbReference type="RefSeq" id="WP_059286075.1">
    <property type="nucleotide sequence ID" value="NZ_LNQU01000056.1"/>
</dbReference>
<dbReference type="OrthoDB" id="8588367at2"/>
<keyword evidence="2" id="KW-1185">Reference proteome</keyword>
<dbReference type="AlphaFoldDB" id="A0A318K5F4"/>
<sequence>MKVTPKQNVLLNASAWNPPPAYRAAPAVEQAAEFQPGSEVLAEYLDWVAYLDDLARQAREGQDDAGRRLALAKLRFLHRRVLLLHEQMMQGGRSQVKAGLEVLLRLAGELEQVVQELTGRQPPVVDEWPLPYRLYSRQAPPTEGLRLMTAGRERRQRPRGVGNVLHPDEQHAARLVLHGMRFVMALVRDGFGMAQHPLLLQAAGQELRINQLIGPEQGNL</sequence>
<comment type="caution">
    <text evidence="1">The sequence shown here is derived from an EMBL/GenBank/DDBJ whole genome shotgun (WGS) entry which is preliminary data.</text>
</comment>
<reference evidence="1 2" key="1">
    <citation type="submission" date="2018-05" db="EMBL/GenBank/DDBJ databases">
        <title>Genomic Encyclopedia of Type Strains, Phase IV (KMG-IV): sequencing the most valuable type-strain genomes for metagenomic binning, comparative biology and taxonomic classification.</title>
        <authorList>
            <person name="Goeker M."/>
        </authorList>
    </citation>
    <scope>NUCLEOTIDE SEQUENCE [LARGE SCALE GENOMIC DNA]</scope>
    <source>
        <strain evidence="1 2">DSM 25134</strain>
    </source>
</reference>
<gene>
    <name evidence="1" type="ORF">DFR38_10595</name>
</gene>
<evidence type="ECO:0000313" key="2">
    <source>
        <dbReference type="Proteomes" id="UP000248395"/>
    </source>
</evidence>
<organism evidence="1 2">
    <name type="scientific">Aquitalea magnusonii</name>
    <dbReference type="NCBI Taxonomy" id="332411"/>
    <lineage>
        <taxon>Bacteria</taxon>
        <taxon>Pseudomonadati</taxon>
        <taxon>Pseudomonadota</taxon>
        <taxon>Betaproteobacteria</taxon>
        <taxon>Neisseriales</taxon>
        <taxon>Chromobacteriaceae</taxon>
        <taxon>Aquitalea</taxon>
    </lineage>
</organism>
<evidence type="ECO:0000313" key="1">
    <source>
        <dbReference type="EMBL" id="PXX49054.1"/>
    </source>
</evidence>
<dbReference type="EMBL" id="QJKC01000005">
    <property type="protein sequence ID" value="PXX49054.1"/>
    <property type="molecule type" value="Genomic_DNA"/>
</dbReference>
<name>A0A318K5F4_9NEIS</name>
<protein>
    <submittedName>
        <fullName evidence="1">Uncharacterized protein</fullName>
    </submittedName>
</protein>
<dbReference type="Proteomes" id="UP000248395">
    <property type="component" value="Unassembled WGS sequence"/>
</dbReference>
<accession>A0A318K5F4</accession>
<proteinExistence type="predicted"/>